<dbReference type="Gene3D" id="1.10.510.10">
    <property type="entry name" value="Transferase(Phosphotransferase) domain 1"/>
    <property type="match status" value="1"/>
</dbReference>
<dbReference type="AlphaFoldDB" id="A0A540MNT8"/>
<keyword evidence="4" id="KW-1185">Reference proteome</keyword>
<dbReference type="Pfam" id="PF00069">
    <property type="entry name" value="Pkinase"/>
    <property type="match status" value="1"/>
</dbReference>
<dbReference type="InterPro" id="IPR051343">
    <property type="entry name" value="G-type_lectin_kinases/EP1-like"/>
</dbReference>
<sequence>MLMNQSQTHTAIRGTKGYVAPEWFRNLPITTKVDVYSFGVVLLEIICCRRSVDMEGNCEESAILTYWVYDCYVDGGLDAVVDYEVEALGDRTTLEKFVMVAIWCIQEDPSLRPTMRKVVQMLEGVVEVPVPPCPSPYTR</sequence>
<protein>
    <recommendedName>
        <fullName evidence="2">Protein kinase domain-containing protein</fullName>
    </recommendedName>
</protein>
<dbReference type="GO" id="GO:0004672">
    <property type="term" value="F:protein kinase activity"/>
    <property type="evidence" value="ECO:0007669"/>
    <property type="project" value="InterPro"/>
</dbReference>
<proteinExistence type="predicted"/>
<dbReference type="EMBL" id="VIEB01000226">
    <property type="protein sequence ID" value="TQD99892.1"/>
    <property type="molecule type" value="Genomic_DNA"/>
</dbReference>
<dbReference type="InterPro" id="IPR011009">
    <property type="entry name" value="Kinase-like_dom_sf"/>
</dbReference>
<dbReference type="STRING" id="106549.A0A540MNT8"/>
<evidence type="ECO:0000313" key="4">
    <source>
        <dbReference type="Proteomes" id="UP000315295"/>
    </source>
</evidence>
<evidence type="ECO:0000256" key="1">
    <source>
        <dbReference type="ARBA" id="ARBA00022729"/>
    </source>
</evidence>
<dbReference type="Proteomes" id="UP000315295">
    <property type="component" value="Unassembled WGS sequence"/>
</dbReference>
<comment type="caution">
    <text evidence="3">The sequence shown here is derived from an EMBL/GenBank/DDBJ whole genome shotgun (WGS) entry which is preliminary data.</text>
</comment>
<evidence type="ECO:0000259" key="2">
    <source>
        <dbReference type="PROSITE" id="PS50011"/>
    </source>
</evidence>
<dbReference type="PANTHER" id="PTHR47976">
    <property type="entry name" value="G-TYPE LECTIN S-RECEPTOR-LIKE SERINE/THREONINE-PROTEIN KINASE SD2-5"/>
    <property type="match status" value="1"/>
</dbReference>
<accession>A0A540MNT8</accession>
<dbReference type="PANTHER" id="PTHR47976:SF15">
    <property type="entry name" value="G-TYPE LECTIN S-RECEPTOR-LIKE SERINE_THREONINE-PROTEIN KINASE RLK1"/>
    <property type="match status" value="1"/>
</dbReference>
<organism evidence="3 4">
    <name type="scientific">Malus baccata</name>
    <name type="common">Siberian crab apple</name>
    <name type="synonym">Pyrus baccata</name>
    <dbReference type="NCBI Taxonomy" id="106549"/>
    <lineage>
        <taxon>Eukaryota</taxon>
        <taxon>Viridiplantae</taxon>
        <taxon>Streptophyta</taxon>
        <taxon>Embryophyta</taxon>
        <taxon>Tracheophyta</taxon>
        <taxon>Spermatophyta</taxon>
        <taxon>Magnoliopsida</taxon>
        <taxon>eudicotyledons</taxon>
        <taxon>Gunneridae</taxon>
        <taxon>Pentapetalae</taxon>
        <taxon>rosids</taxon>
        <taxon>fabids</taxon>
        <taxon>Rosales</taxon>
        <taxon>Rosaceae</taxon>
        <taxon>Amygdaloideae</taxon>
        <taxon>Maleae</taxon>
        <taxon>Malus</taxon>
    </lineage>
</organism>
<reference evidence="3 4" key="1">
    <citation type="journal article" date="2019" name="G3 (Bethesda)">
        <title>Sequencing of a Wild Apple (Malus baccata) Genome Unravels the Differences Between Cultivated and Wild Apple Species Regarding Disease Resistance and Cold Tolerance.</title>
        <authorList>
            <person name="Chen X."/>
        </authorList>
    </citation>
    <scope>NUCLEOTIDE SEQUENCE [LARGE SCALE GENOMIC DNA]</scope>
    <source>
        <strain evidence="4">cv. Shandingzi</strain>
        <tissue evidence="3">Leaves</tissue>
    </source>
</reference>
<evidence type="ECO:0000313" key="3">
    <source>
        <dbReference type="EMBL" id="TQD99892.1"/>
    </source>
</evidence>
<name>A0A540MNT8_MALBA</name>
<feature type="domain" description="Protein kinase" evidence="2">
    <location>
        <begin position="1"/>
        <end position="126"/>
    </location>
</feature>
<keyword evidence="1" id="KW-0732">Signal</keyword>
<dbReference type="PROSITE" id="PS50011">
    <property type="entry name" value="PROTEIN_KINASE_DOM"/>
    <property type="match status" value="1"/>
</dbReference>
<dbReference type="SUPFAM" id="SSF56112">
    <property type="entry name" value="Protein kinase-like (PK-like)"/>
    <property type="match status" value="1"/>
</dbReference>
<gene>
    <name evidence="3" type="ORF">C1H46_014505</name>
</gene>
<dbReference type="GO" id="GO:0005524">
    <property type="term" value="F:ATP binding"/>
    <property type="evidence" value="ECO:0007669"/>
    <property type="project" value="InterPro"/>
</dbReference>
<dbReference type="InterPro" id="IPR000719">
    <property type="entry name" value="Prot_kinase_dom"/>
</dbReference>